<keyword evidence="1" id="KW-0472">Membrane</keyword>
<sequence length="198" mass="21855">MQQFQVEERRADGNGMVTSEPHVTIAEVERQEVDNKGRQGTKKNRFDPEAILKAMKDHYLLVLKVVLLGLSIICVGLLDDPVHQGNFPPVSTRYVALAYSTYSSYIIILGALLLGRGLGERFPWRTWSILAITGAALFIAVAAVLLVDWSNLTYNPIWHPNTHRLDLLCASGALAVPTAAIFILDAVLTCRRGQVSDD</sequence>
<feature type="transmembrane region" description="Helical" evidence="1">
    <location>
        <begin position="94"/>
        <end position="115"/>
    </location>
</feature>
<accession>A0A6M2DIU8</accession>
<dbReference type="InterPro" id="IPR038976">
    <property type="entry name" value="Ssk"/>
</dbReference>
<evidence type="ECO:0000313" key="2">
    <source>
        <dbReference type="EMBL" id="NOV45590.1"/>
    </source>
</evidence>
<proteinExistence type="predicted"/>
<organism evidence="2">
    <name type="scientific">Xenopsylla cheopis</name>
    <name type="common">Oriental rat flea</name>
    <name type="synonym">Pulex cheopis</name>
    <dbReference type="NCBI Taxonomy" id="163159"/>
    <lineage>
        <taxon>Eukaryota</taxon>
        <taxon>Metazoa</taxon>
        <taxon>Ecdysozoa</taxon>
        <taxon>Arthropoda</taxon>
        <taxon>Hexapoda</taxon>
        <taxon>Insecta</taxon>
        <taxon>Pterygota</taxon>
        <taxon>Neoptera</taxon>
        <taxon>Endopterygota</taxon>
        <taxon>Siphonaptera</taxon>
        <taxon>Pulicidae</taxon>
        <taxon>Xenopsyllinae</taxon>
        <taxon>Xenopsylla</taxon>
    </lineage>
</organism>
<dbReference type="PANTHER" id="PTHR36692:SF1">
    <property type="entry name" value="GH08457P"/>
    <property type="match status" value="1"/>
</dbReference>
<reference evidence="2" key="1">
    <citation type="submission" date="2020-03" db="EMBL/GenBank/DDBJ databases">
        <title>Transcriptomic Profiling of the Digestive Tract of the Rat Flea, Xenopsylla cheopis, Following Blood Feeding and Infection with Yersinia pestis.</title>
        <authorList>
            <person name="Bland D.M."/>
            <person name="Martens C.A."/>
            <person name="Virtaneva K."/>
            <person name="Kanakabandi K."/>
            <person name="Long D."/>
            <person name="Rosenke R."/>
            <person name="Saturday G.A."/>
            <person name="Hoyt F.H."/>
            <person name="Bruno D.P."/>
            <person name="Ribeiro J.M.C."/>
            <person name="Hinnebusch J."/>
        </authorList>
    </citation>
    <scope>NUCLEOTIDE SEQUENCE</scope>
</reference>
<dbReference type="AlphaFoldDB" id="A0A6M2DIU8"/>
<feature type="transmembrane region" description="Helical" evidence="1">
    <location>
        <begin position="127"/>
        <end position="147"/>
    </location>
</feature>
<keyword evidence="1" id="KW-1133">Transmembrane helix</keyword>
<feature type="transmembrane region" description="Helical" evidence="1">
    <location>
        <begin position="167"/>
        <end position="188"/>
    </location>
</feature>
<dbReference type="EMBL" id="GIIL01001864">
    <property type="protein sequence ID" value="NOV45590.1"/>
    <property type="molecule type" value="Transcribed_RNA"/>
</dbReference>
<feature type="transmembrane region" description="Helical" evidence="1">
    <location>
        <begin position="59"/>
        <end position="78"/>
    </location>
</feature>
<dbReference type="GO" id="GO:0019991">
    <property type="term" value="P:septate junction assembly"/>
    <property type="evidence" value="ECO:0007669"/>
    <property type="project" value="InterPro"/>
</dbReference>
<evidence type="ECO:0000256" key="1">
    <source>
        <dbReference type="SAM" id="Phobius"/>
    </source>
</evidence>
<dbReference type="PANTHER" id="PTHR36692">
    <property type="entry name" value="PROTEIN SNAKESKIN"/>
    <property type="match status" value="1"/>
</dbReference>
<protein>
    <submittedName>
        <fullName evidence="2">Putative product</fullName>
    </submittedName>
</protein>
<dbReference type="GO" id="GO:0005886">
    <property type="term" value="C:plasma membrane"/>
    <property type="evidence" value="ECO:0007669"/>
    <property type="project" value="TreeGrafter"/>
</dbReference>
<name>A0A6M2DIU8_XENCH</name>
<keyword evidence="1" id="KW-0812">Transmembrane</keyword>